<dbReference type="InterPro" id="IPR036271">
    <property type="entry name" value="Tet_transcr_reg_TetR-rel_C_sf"/>
</dbReference>
<organism evidence="1 2">
    <name type="scientific">Paracoccus niistensis</name>
    <dbReference type="NCBI Taxonomy" id="632935"/>
    <lineage>
        <taxon>Bacteria</taxon>
        <taxon>Pseudomonadati</taxon>
        <taxon>Pseudomonadota</taxon>
        <taxon>Alphaproteobacteria</taxon>
        <taxon>Rhodobacterales</taxon>
        <taxon>Paracoccaceae</taxon>
        <taxon>Paracoccus</taxon>
    </lineage>
</organism>
<dbReference type="SUPFAM" id="SSF48498">
    <property type="entry name" value="Tetracyclin repressor-like, C-terminal domain"/>
    <property type="match status" value="1"/>
</dbReference>
<dbReference type="EMBL" id="JBHLWE010000019">
    <property type="protein sequence ID" value="MFC0340666.1"/>
    <property type="molecule type" value="Genomic_DNA"/>
</dbReference>
<protein>
    <submittedName>
        <fullName evidence="1">WHG domain-containing protein</fullName>
    </submittedName>
</protein>
<name>A0ABV6I372_9RHOB</name>
<evidence type="ECO:0000313" key="1">
    <source>
        <dbReference type="EMBL" id="MFC0340666.1"/>
    </source>
</evidence>
<accession>A0ABV6I372</accession>
<comment type="caution">
    <text evidence="1">The sequence shown here is derived from an EMBL/GenBank/DDBJ whole genome shotgun (WGS) entry which is preliminary data.</text>
</comment>
<proteinExistence type="predicted"/>
<keyword evidence="2" id="KW-1185">Reference proteome</keyword>
<gene>
    <name evidence="1" type="ORF">ACFFII_07785</name>
</gene>
<evidence type="ECO:0000313" key="2">
    <source>
        <dbReference type="Proteomes" id="UP001589799"/>
    </source>
</evidence>
<sequence length="207" mass="22941">MDLLMRAAVRRVIAAEPPCCEPESLAAETGVDPELARTLLPSTEAVLKAIAESALRRQLDHITRKLGAVSSETPAEQLIALGRAFVGWAAENKDDFRLLNSPLLNRVIAEDEIRCYHQALQQLTISMLGRARDQGQLRNDIDPMLLSLVARAFTYGLARLCVDDQLGFWLPNQDDLDENARLNTALETMADILLVGWNPDQPIRSEA</sequence>
<dbReference type="Proteomes" id="UP001589799">
    <property type="component" value="Unassembled WGS sequence"/>
</dbReference>
<dbReference type="RefSeq" id="WP_377698321.1">
    <property type="nucleotide sequence ID" value="NZ_JBHLWE010000019.1"/>
</dbReference>
<dbReference type="Gene3D" id="1.10.357.10">
    <property type="entry name" value="Tetracycline Repressor, domain 2"/>
    <property type="match status" value="1"/>
</dbReference>
<reference evidence="1 2" key="1">
    <citation type="submission" date="2024-09" db="EMBL/GenBank/DDBJ databases">
        <authorList>
            <person name="Sun Q."/>
            <person name="Mori K."/>
        </authorList>
    </citation>
    <scope>NUCLEOTIDE SEQUENCE [LARGE SCALE GENOMIC DNA]</scope>
    <source>
        <strain evidence="1 2">KCTC 22789</strain>
    </source>
</reference>